<evidence type="ECO:0000313" key="3">
    <source>
        <dbReference type="Proteomes" id="UP001222325"/>
    </source>
</evidence>
<evidence type="ECO:0000313" key="2">
    <source>
        <dbReference type="EMBL" id="KAJ7075810.1"/>
    </source>
</evidence>
<feature type="compositionally biased region" description="Pro residues" evidence="1">
    <location>
        <begin position="218"/>
        <end position="228"/>
    </location>
</feature>
<dbReference type="Proteomes" id="UP001222325">
    <property type="component" value="Unassembled WGS sequence"/>
</dbReference>
<dbReference type="AlphaFoldDB" id="A0AAD6TV53"/>
<sequence length="228" mass="24345">HVTCHDASGIANAPWLLKHSGSPYTPYVDSLTRTRYHLVACHHSDIPQVAAMVSPQLSIPTMAEAPYEPAGALTPKASHRALDADEKDDRIVDHPAPSPVYDYTPHTPSKGPSSLAHPGRGAASMSGYGRGGKDPRAGRRPSSSSSHPSQQRRAQPTHVYPSLNAPAASSHDYPLYATPAQYPAYASGYLMSPPTPYPQPPSIHAGYPTLAYPSYPHDSPPSPAYTPL</sequence>
<proteinExistence type="predicted"/>
<feature type="compositionally biased region" description="Low complexity" evidence="1">
    <location>
        <begin position="140"/>
        <end position="156"/>
    </location>
</feature>
<reference evidence="2" key="1">
    <citation type="submission" date="2023-03" db="EMBL/GenBank/DDBJ databases">
        <title>Massive genome expansion in bonnet fungi (Mycena s.s.) driven by repeated elements and novel gene families across ecological guilds.</title>
        <authorList>
            <consortium name="Lawrence Berkeley National Laboratory"/>
            <person name="Harder C.B."/>
            <person name="Miyauchi S."/>
            <person name="Viragh M."/>
            <person name="Kuo A."/>
            <person name="Thoen E."/>
            <person name="Andreopoulos B."/>
            <person name="Lu D."/>
            <person name="Skrede I."/>
            <person name="Drula E."/>
            <person name="Henrissat B."/>
            <person name="Morin E."/>
            <person name="Kohler A."/>
            <person name="Barry K."/>
            <person name="LaButti K."/>
            <person name="Morin E."/>
            <person name="Salamov A."/>
            <person name="Lipzen A."/>
            <person name="Mereny Z."/>
            <person name="Hegedus B."/>
            <person name="Baldrian P."/>
            <person name="Stursova M."/>
            <person name="Weitz H."/>
            <person name="Taylor A."/>
            <person name="Grigoriev I.V."/>
            <person name="Nagy L.G."/>
            <person name="Martin F."/>
            <person name="Kauserud H."/>
        </authorList>
    </citation>
    <scope>NUCLEOTIDE SEQUENCE</scope>
    <source>
        <strain evidence="2">CBHHK173m</strain>
    </source>
</reference>
<gene>
    <name evidence="2" type="ORF">B0H15DRAFT_1007292</name>
</gene>
<name>A0AAD6TV53_9AGAR</name>
<comment type="caution">
    <text evidence="2">The sequence shown here is derived from an EMBL/GenBank/DDBJ whole genome shotgun (WGS) entry which is preliminary data.</text>
</comment>
<evidence type="ECO:0000256" key="1">
    <source>
        <dbReference type="SAM" id="MobiDB-lite"/>
    </source>
</evidence>
<feature type="region of interest" description="Disordered" evidence="1">
    <location>
        <begin position="187"/>
        <end position="228"/>
    </location>
</feature>
<organism evidence="2 3">
    <name type="scientific">Mycena belliarum</name>
    <dbReference type="NCBI Taxonomy" id="1033014"/>
    <lineage>
        <taxon>Eukaryota</taxon>
        <taxon>Fungi</taxon>
        <taxon>Dikarya</taxon>
        <taxon>Basidiomycota</taxon>
        <taxon>Agaricomycotina</taxon>
        <taxon>Agaricomycetes</taxon>
        <taxon>Agaricomycetidae</taxon>
        <taxon>Agaricales</taxon>
        <taxon>Marasmiineae</taxon>
        <taxon>Mycenaceae</taxon>
        <taxon>Mycena</taxon>
    </lineage>
</organism>
<feature type="compositionally biased region" description="Basic and acidic residues" evidence="1">
    <location>
        <begin position="82"/>
        <end position="93"/>
    </location>
</feature>
<feature type="non-terminal residue" evidence="2">
    <location>
        <position position="1"/>
    </location>
</feature>
<dbReference type="EMBL" id="JARJCN010000089">
    <property type="protein sequence ID" value="KAJ7075810.1"/>
    <property type="molecule type" value="Genomic_DNA"/>
</dbReference>
<feature type="region of interest" description="Disordered" evidence="1">
    <location>
        <begin position="82"/>
        <end position="169"/>
    </location>
</feature>
<protein>
    <submittedName>
        <fullName evidence="2">Uncharacterized protein</fullName>
    </submittedName>
</protein>
<accession>A0AAD6TV53</accession>
<keyword evidence="3" id="KW-1185">Reference proteome</keyword>